<comment type="caution">
    <text evidence="3">The sequence shown here is derived from an EMBL/GenBank/DDBJ whole genome shotgun (WGS) entry which is preliminary data.</text>
</comment>
<protein>
    <submittedName>
        <fullName evidence="3">Sugar-binding protein</fullName>
    </submittedName>
</protein>
<evidence type="ECO:0000313" key="4">
    <source>
        <dbReference type="Proteomes" id="UP000319732"/>
    </source>
</evidence>
<keyword evidence="1" id="KW-0732">Signal</keyword>
<dbReference type="RefSeq" id="WP_142904962.1">
    <property type="nucleotide sequence ID" value="NZ_ML660094.1"/>
</dbReference>
<evidence type="ECO:0000313" key="3">
    <source>
        <dbReference type="EMBL" id="TQV78182.1"/>
    </source>
</evidence>
<dbReference type="Pfam" id="PF06452">
    <property type="entry name" value="CBM9_1"/>
    <property type="match status" value="1"/>
</dbReference>
<dbReference type="GO" id="GO:0016052">
    <property type="term" value="P:carbohydrate catabolic process"/>
    <property type="evidence" value="ECO:0007669"/>
    <property type="project" value="InterPro"/>
</dbReference>
<evidence type="ECO:0000259" key="2">
    <source>
        <dbReference type="Pfam" id="PF06452"/>
    </source>
</evidence>
<feature type="signal peptide" evidence="1">
    <location>
        <begin position="1"/>
        <end position="18"/>
    </location>
</feature>
<keyword evidence="4" id="KW-1185">Reference proteome</keyword>
<reference evidence="3 4" key="1">
    <citation type="submission" date="2019-06" db="EMBL/GenBank/DDBJ databases">
        <title>Whole genome sequence for Cellvibrionaceae sp. R142.</title>
        <authorList>
            <person name="Wang G."/>
        </authorList>
    </citation>
    <scope>NUCLEOTIDE SEQUENCE [LARGE SCALE GENOMIC DNA]</scope>
    <source>
        <strain evidence="3 4">R142</strain>
    </source>
</reference>
<dbReference type="Gene3D" id="2.60.40.1190">
    <property type="match status" value="1"/>
</dbReference>
<gene>
    <name evidence="3" type="ORF">FKG94_14015</name>
</gene>
<dbReference type="AlphaFoldDB" id="A0A545TLS8"/>
<dbReference type="EMBL" id="VHSG01000013">
    <property type="protein sequence ID" value="TQV78182.1"/>
    <property type="molecule type" value="Genomic_DNA"/>
</dbReference>
<dbReference type="OrthoDB" id="9786766at2"/>
<dbReference type="SUPFAM" id="SSF49344">
    <property type="entry name" value="CBD9-like"/>
    <property type="match status" value="1"/>
</dbReference>
<feature type="domain" description="Carbohydrate-binding" evidence="2">
    <location>
        <begin position="30"/>
        <end position="255"/>
    </location>
</feature>
<accession>A0A545TLS8</accession>
<sequence length="256" mass="28173">MRLPLITSALLIAGGALAFEAPRTATAPVIDGDPSDAAWQQANWRELDQRVLGSMPSPTDFSGRYKLVWTPAYLYLLAEIDDDILIDARADPLVQYWDDDTLEIFIDEDASGGNHLEDFNAFAYHIALDNQAVDIAPSRGQVSPRLFPGHIEARWRRSVKGSAKAEATAGTQMSNSLYWEVRIAVHNDSHVYGDDLSSRVTLAAGKKLGFMVAYCDADDARGRQHFMGDVAIKPVDGDRNRGYIDASVFGELTLVE</sequence>
<name>A0A545TLS8_9GAMM</name>
<dbReference type="Proteomes" id="UP000319732">
    <property type="component" value="Unassembled WGS sequence"/>
</dbReference>
<evidence type="ECO:0000256" key="1">
    <source>
        <dbReference type="SAM" id="SignalP"/>
    </source>
</evidence>
<dbReference type="GO" id="GO:0030246">
    <property type="term" value="F:carbohydrate binding"/>
    <property type="evidence" value="ECO:0007669"/>
    <property type="project" value="InterPro"/>
</dbReference>
<organism evidence="3 4">
    <name type="scientific">Exilibacterium tricleocarpae</name>
    <dbReference type="NCBI Taxonomy" id="2591008"/>
    <lineage>
        <taxon>Bacteria</taxon>
        <taxon>Pseudomonadati</taxon>
        <taxon>Pseudomonadota</taxon>
        <taxon>Gammaproteobacteria</taxon>
        <taxon>Cellvibrionales</taxon>
        <taxon>Cellvibrionaceae</taxon>
        <taxon>Exilibacterium</taxon>
    </lineage>
</organism>
<dbReference type="InterPro" id="IPR010502">
    <property type="entry name" value="Carb-bd_dom_fam9"/>
</dbReference>
<feature type="chain" id="PRO_5022005815" evidence="1">
    <location>
        <begin position="19"/>
        <end position="256"/>
    </location>
</feature>
<dbReference type="CDD" id="cd00241">
    <property type="entry name" value="DOMON_like"/>
    <property type="match status" value="1"/>
</dbReference>
<proteinExistence type="predicted"/>
<dbReference type="GO" id="GO:0004553">
    <property type="term" value="F:hydrolase activity, hydrolyzing O-glycosyl compounds"/>
    <property type="evidence" value="ECO:0007669"/>
    <property type="project" value="InterPro"/>
</dbReference>